<dbReference type="OrthoDB" id="420169at2759"/>
<keyword evidence="3" id="KW-1185">Reference proteome</keyword>
<evidence type="ECO:0000256" key="1">
    <source>
        <dbReference type="SAM" id="MobiDB-lite"/>
    </source>
</evidence>
<proteinExistence type="predicted"/>
<dbReference type="InterPro" id="IPR001969">
    <property type="entry name" value="Aspartic_peptidase_AS"/>
</dbReference>
<dbReference type="Proteomes" id="UP000036403">
    <property type="component" value="Unassembled WGS sequence"/>
</dbReference>
<dbReference type="PaxDb" id="67767-A0A0J7JVB8"/>
<dbReference type="SUPFAM" id="SSF50630">
    <property type="entry name" value="Acid proteases"/>
    <property type="match status" value="1"/>
</dbReference>
<sequence length="216" mass="24323">MIDRHANEYYASEDEEANEEASYDDEDVARDDETAIELEVDADIELNIIRTQEIIRDVDEVTAEDSKRAIGVTRPYATVSFGNLRVNCLIDTGAQISAVRKSFYDKLVEKKIDLRVIPIRKFTLVGAFAEKGELIANKLFAKFALNGREFSHGLYVVKNLAYDMVLGLDYLSRNRAILRCKDNDFTVDFDEGSKDGGVAMNAIAIEDANARLERLL</sequence>
<evidence type="ECO:0000313" key="2">
    <source>
        <dbReference type="EMBL" id="KMQ82173.1"/>
    </source>
</evidence>
<protein>
    <submittedName>
        <fullName evidence="2">S68306 pol retrotransposon woot</fullName>
    </submittedName>
</protein>
<feature type="compositionally biased region" description="Acidic residues" evidence="1">
    <location>
        <begin position="11"/>
        <end position="27"/>
    </location>
</feature>
<dbReference type="EMBL" id="LBMM01027618">
    <property type="protein sequence ID" value="KMQ82173.1"/>
    <property type="molecule type" value="Genomic_DNA"/>
</dbReference>
<feature type="region of interest" description="Disordered" evidence="1">
    <location>
        <begin position="1"/>
        <end position="27"/>
    </location>
</feature>
<comment type="caution">
    <text evidence="2">The sequence shown here is derived from an EMBL/GenBank/DDBJ whole genome shotgun (WGS) entry which is preliminary data.</text>
</comment>
<feature type="non-terminal residue" evidence="2">
    <location>
        <position position="216"/>
    </location>
</feature>
<organism evidence="2 3">
    <name type="scientific">Lasius niger</name>
    <name type="common">Black garden ant</name>
    <dbReference type="NCBI Taxonomy" id="67767"/>
    <lineage>
        <taxon>Eukaryota</taxon>
        <taxon>Metazoa</taxon>
        <taxon>Ecdysozoa</taxon>
        <taxon>Arthropoda</taxon>
        <taxon>Hexapoda</taxon>
        <taxon>Insecta</taxon>
        <taxon>Pterygota</taxon>
        <taxon>Neoptera</taxon>
        <taxon>Endopterygota</taxon>
        <taxon>Hymenoptera</taxon>
        <taxon>Apocrita</taxon>
        <taxon>Aculeata</taxon>
        <taxon>Formicoidea</taxon>
        <taxon>Formicidae</taxon>
        <taxon>Formicinae</taxon>
        <taxon>Lasius</taxon>
        <taxon>Lasius</taxon>
    </lineage>
</organism>
<name>A0A0J7JVB8_LASNI</name>
<gene>
    <name evidence="2" type="ORF">RF55_23913</name>
</gene>
<dbReference type="InterPro" id="IPR021109">
    <property type="entry name" value="Peptidase_aspartic_dom_sf"/>
</dbReference>
<dbReference type="GO" id="GO:0004190">
    <property type="term" value="F:aspartic-type endopeptidase activity"/>
    <property type="evidence" value="ECO:0007669"/>
    <property type="project" value="InterPro"/>
</dbReference>
<dbReference type="Gene3D" id="2.40.70.10">
    <property type="entry name" value="Acid Proteases"/>
    <property type="match status" value="1"/>
</dbReference>
<dbReference type="GO" id="GO:0006508">
    <property type="term" value="P:proteolysis"/>
    <property type="evidence" value="ECO:0007669"/>
    <property type="project" value="InterPro"/>
</dbReference>
<dbReference type="Pfam" id="PF08284">
    <property type="entry name" value="RVP_2"/>
    <property type="match status" value="1"/>
</dbReference>
<accession>A0A0J7JVB8</accession>
<dbReference type="AlphaFoldDB" id="A0A0J7JVB8"/>
<reference evidence="2 3" key="1">
    <citation type="submission" date="2015-04" db="EMBL/GenBank/DDBJ databases">
        <title>Lasius niger genome sequencing.</title>
        <authorList>
            <person name="Konorov E.A."/>
            <person name="Nikitin M.A."/>
            <person name="Kirill M.V."/>
            <person name="Chang P."/>
        </authorList>
    </citation>
    <scope>NUCLEOTIDE SEQUENCE [LARGE SCALE GENOMIC DNA]</scope>
    <source>
        <tissue evidence="2">Whole</tissue>
    </source>
</reference>
<evidence type="ECO:0000313" key="3">
    <source>
        <dbReference type="Proteomes" id="UP000036403"/>
    </source>
</evidence>
<dbReference type="PROSITE" id="PS00141">
    <property type="entry name" value="ASP_PROTEASE"/>
    <property type="match status" value="1"/>
</dbReference>
<dbReference type="CDD" id="cd00303">
    <property type="entry name" value="retropepsin_like"/>
    <property type="match status" value="1"/>
</dbReference>